<feature type="region of interest" description="Disordered" evidence="9">
    <location>
        <begin position="393"/>
        <end position="434"/>
    </location>
</feature>
<evidence type="ECO:0000256" key="8">
    <source>
        <dbReference type="ARBA" id="ARBA00048679"/>
    </source>
</evidence>
<accession>A0A7S2RKS9</accession>
<evidence type="ECO:0000256" key="7">
    <source>
        <dbReference type="ARBA" id="ARBA00047899"/>
    </source>
</evidence>
<dbReference type="PROSITE" id="PS50011">
    <property type="entry name" value="PROTEIN_KINASE_DOM"/>
    <property type="match status" value="2"/>
</dbReference>
<feature type="region of interest" description="Disordered" evidence="9">
    <location>
        <begin position="739"/>
        <end position="783"/>
    </location>
</feature>
<feature type="compositionally biased region" description="Low complexity" evidence="9">
    <location>
        <begin position="741"/>
        <end position="750"/>
    </location>
</feature>
<feature type="region of interest" description="Disordered" evidence="9">
    <location>
        <begin position="596"/>
        <end position="639"/>
    </location>
</feature>
<dbReference type="EC" id="2.7.11.1" evidence="1"/>
<gene>
    <name evidence="11" type="ORF">RMAR1173_LOCUS5210</name>
</gene>
<dbReference type="InterPro" id="IPR051334">
    <property type="entry name" value="SRPK"/>
</dbReference>
<name>A0A7S2RKS9_9STRA</name>
<protein>
    <recommendedName>
        <fullName evidence="1">non-specific serine/threonine protein kinase</fullName>
        <ecNumber evidence="1">2.7.11.1</ecNumber>
    </recommendedName>
</protein>
<evidence type="ECO:0000256" key="3">
    <source>
        <dbReference type="ARBA" id="ARBA00022679"/>
    </source>
</evidence>
<keyword evidence="5" id="KW-0418">Kinase</keyword>
<dbReference type="PROSITE" id="PS00108">
    <property type="entry name" value="PROTEIN_KINASE_ST"/>
    <property type="match status" value="1"/>
</dbReference>
<dbReference type="GO" id="GO:0050684">
    <property type="term" value="P:regulation of mRNA processing"/>
    <property type="evidence" value="ECO:0007669"/>
    <property type="project" value="TreeGrafter"/>
</dbReference>
<evidence type="ECO:0000256" key="1">
    <source>
        <dbReference type="ARBA" id="ARBA00012513"/>
    </source>
</evidence>
<dbReference type="AlphaFoldDB" id="A0A7S2RKS9"/>
<dbReference type="InterPro" id="IPR008271">
    <property type="entry name" value="Ser/Thr_kinase_AS"/>
</dbReference>
<feature type="compositionally biased region" description="Basic residues" evidence="9">
    <location>
        <begin position="393"/>
        <end position="403"/>
    </location>
</feature>
<dbReference type="SMART" id="SM00220">
    <property type="entry name" value="S_TKc"/>
    <property type="match status" value="1"/>
</dbReference>
<dbReference type="FunFam" id="1.10.510.10:FF:000339">
    <property type="entry name" value="Serine/threonine-protein kinase SRPK-like protein"/>
    <property type="match status" value="1"/>
</dbReference>
<feature type="domain" description="Protein kinase" evidence="10">
    <location>
        <begin position="749"/>
        <end position="1090"/>
    </location>
</feature>
<evidence type="ECO:0000313" key="11">
    <source>
        <dbReference type="EMBL" id="CAD9672932.1"/>
    </source>
</evidence>
<dbReference type="Gene3D" id="3.30.200.20">
    <property type="entry name" value="Phosphorylase Kinase, domain 1"/>
    <property type="match status" value="1"/>
</dbReference>
<evidence type="ECO:0000256" key="6">
    <source>
        <dbReference type="ARBA" id="ARBA00022840"/>
    </source>
</evidence>
<dbReference type="Gene3D" id="1.10.510.10">
    <property type="entry name" value="Transferase(Phosphotransferase) domain 1"/>
    <property type="match status" value="2"/>
</dbReference>
<comment type="catalytic activity">
    <reaction evidence="8">
        <text>L-seryl-[protein] + ATP = O-phospho-L-seryl-[protein] + ADP + H(+)</text>
        <dbReference type="Rhea" id="RHEA:17989"/>
        <dbReference type="Rhea" id="RHEA-COMP:9863"/>
        <dbReference type="Rhea" id="RHEA-COMP:11604"/>
        <dbReference type="ChEBI" id="CHEBI:15378"/>
        <dbReference type="ChEBI" id="CHEBI:29999"/>
        <dbReference type="ChEBI" id="CHEBI:30616"/>
        <dbReference type="ChEBI" id="CHEBI:83421"/>
        <dbReference type="ChEBI" id="CHEBI:456216"/>
        <dbReference type="EC" id="2.7.11.1"/>
    </reaction>
</comment>
<dbReference type="InterPro" id="IPR011009">
    <property type="entry name" value="Kinase-like_dom_sf"/>
</dbReference>
<evidence type="ECO:0000256" key="2">
    <source>
        <dbReference type="ARBA" id="ARBA00022527"/>
    </source>
</evidence>
<feature type="compositionally biased region" description="Low complexity" evidence="9">
    <location>
        <begin position="411"/>
        <end position="420"/>
    </location>
</feature>
<feature type="domain" description="Protein kinase" evidence="10">
    <location>
        <begin position="132"/>
        <end position="422"/>
    </location>
</feature>
<dbReference type="GO" id="GO:0004674">
    <property type="term" value="F:protein serine/threonine kinase activity"/>
    <property type="evidence" value="ECO:0007669"/>
    <property type="project" value="UniProtKB-KW"/>
</dbReference>
<dbReference type="GO" id="GO:0005524">
    <property type="term" value="F:ATP binding"/>
    <property type="evidence" value="ECO:0007669"/>
    <property type="project" value="UniProtKB-KW"/>
</dbReference>
<keyword evidence="4" id="KW-0547">Nucleotide-binding</keyword>
<dbReference type="EMBL" id="HBHJ01008080">
    <property type="protein sequence ID" value="CAD9672932.1"/>
    <property type="molecule type" value="Transcribed_RNA"/>
</dbReference>
<feature type="region of interest" description="Disordered" evidence="9">
    <location>
        <begin position="1"/>
        <end position="120"/>
    </location>
</feature>
<feature type="compositionally biased region" description="Basic and acidic residues" evidence="9">
    <location>
        <begin position="68"/>
        <end position="90"/>
    </location>
</feature>
<comment type="catalytic activity">
    <reaction evidence="7">
        <text>L-threonyl-[protein] + ATP = O-phospho-L-threonyl-[protein] + ADP + H(+)</text>
        <dbReference type="Rhea" id="RHEA:46608"/>
        <dbReference type="Rhea" id="RHEA-COMP:11060"/>
        <dbReference type="Rhea" id="RHEA-COMP:11605"/>
        <dbReference type="ChEBI" id="CHEBI:15378"/>
        <dbReference type="ChEBI" id="CHEBI:30013"/>
        <dbReference type="ChEBI" id="CHEBI:30616"/>
        <dbReference type="ChEBI" id="CHEBI:61977"/>
        <dbReference type="ChEBI" id="CHEBI:456216"/>
        <dbReference type="EC" id="2.7.11.1"/>
    </reaction>
</comment>
<feature type="compositionally biased region" description="Low complexity" evidence="9">
    <location>
        <begin position="335"/>
        <end position="353"/>
    </location>
</feature>
<evidence type="ECO:0000256" key="9">
    <source>
        <dbReference type="SAM" id="MobiDB-lite"/>
    </source>
</evidence>
<dbReference type="PANTHER" id="PTHR47634">
    <property type="entry name" value="PROTEIN KINASE DOMAIN-CONTAINING PROTEIN-RELATED"/>
    <property type="match status" value="1"/>
</dbReference>
<proteinExistence type="predicted"/>
<feature type="compositionally biased region" description="Polar residues" evidence="9">
    <location>
        <begin position="835"/>
        <end position="855"/>
    </location>
</feature>
<feature type="compositionally biased region" description="Acidic residues" evidence="9">
    <location>
        <begin position="97"/>
        <end position="111"/>
    </location>
</feature>
<dbReference type="PANTHER" id="PTHR47634:SF9">
    <property type="entry name" value="PROTEIN KINASE DOMAIN-CONTAINING PROTEIN-RELATED"/>
    <property type="match status" value="1"/>
</dbReference>
<keyword evidence="3" id="KW-0808">Transferase</keyword>
<feature type="compositionally biased region" description="Low complexity" evidence="9">
    <location>
        <begin position="603"/>
        <end position="618"/>
    </location>
</feature>
<keyword evidence="2" id="KW-0723">Serine/threonine-protein kinase</keyword>
<feature type="region of interest" description="Disordered" evidence="9">
    <location>
        <begin position="314"/>
        <end position="362"/>
    </location>
</feature>
<reference evidence="11" key="1">
    <citation type="submission" date="2021-01" db="EMBL/GenBank/DDBJ databases">
        <authorList>
            <person name="Corre E."/>
            <person name="Pelletier E."/>
            <person name="Niang G."/>
            <person name="Scheremetjew M."/>
            <person name="Finn R."/>
            <person name="Kale V."/>
            <person name="Holt S."/>
            <person name="Cochrane G."/>
            <person name="Meng A."/>
            <person name="Brown T."/>
            <person name="Cohen L."/>
        </authorList>
    </citation>
    <scope>NUCLEOTIDE SEQUENCE</scope>
    <source>
        <strain evidence="11">CCMP1243</strain>
    </source>
</reference>
<feature type="compositionally biased region" description="Acidic residues" evidence="9">
    <location>
        <begin position="39"/>
        <end position="67"/>
    </location>
</feature>
<keyword evidence="6" id="KW-0067">ATP-binding</keyword>
<dbReference type="GO" id="GO:0000245">
    <property type="term" value="P:spliceosomal complex assembly"/>
    <property type="evidence" value="ECO:0007669"/>
    <property type="project" value="TreeGrafter"/>
</dbReference>
<evidence type="ECO:0000259" key="10">
    <source>
        <dbReference type="PROSITE" id="PS50011"/>
    </source>
</evidence>
<feature type="region of interest" description="Disordered" evidence="9">
    <location>
        <begin position="825"/>
        <end position="864"/>
    </location>
</feature>
<dbReference type="Pfam" id="PF00069">
    <property type="entry name" value="Pkinase"/>
    <property type="match status" value="2"/>
</dbReference>
<evidence type="ECO:0000256" key="4">
    <source>
        <dbReference type="ARBA" id="ARBA00022741"/>
    </source>
</evidence>
<sequence>MSSDPPRGTSHGAQGDADGHEDYPVEGNGLRGVDYGEAGSEEEAAEAVEGDRPDELEEEEEDEDPEHLDDWAPVERDDATESHSSPEHASRQGSEAPESDEDYSDVDDEGQDGYREGGYHPVSIGDVFVDRYRVRKKLGWGHFSTVWMVDDLQHPPQYRRPFQEGPALERPKLLALKVQKSAEHYMEAAMDEIDLLTCIKDRSEEERPDFDSHVVRLEASFEHEGPNGRHICMVFEMLGANLLSLIKRYDYQGIPIPTVRRITKQICKGLMFLHEKCRIIHTDLKPENILVSPATEDVLQVREKAVEAAFKARSVTKGLSPEEGQSLPLPPPPIASGTSSTAPLSASSPVSPGMTPGSSDAAVASASTIEEIMAVLGNAEALGLTSDERKKLKRKLKKKKQKQKLKDKEAAAGGASGESSTVSSQPDAARDGLPASRCGGLGGEFCLPTGQTLRLAASTWVEANWRCPQPADPGTPGPSVEEHVANCQLSATLLAEDSDWDPDHLLDCRLALVAPAQRVLALASSLDRTATEATPESAMALPAALRSWSFEVLEGPDLRPGGQKRPRGAVARFVLQGHGFEDRNSSTTAAVSSCLRPADVNGDSAPPSAAPADDAGQPALPPPPGVAGAVALPVPPPPPPPSAEPACVWTIYFSRDHTALVLAAIEAHLPGVAFLVYSHPSEFAGGPPPPSGVDASTWGALHSAMTAGCCHILKAGGHVSCRGIDLSMLPWCVPGAGAAGGSPSPATAGTVAGTSADGAGGNARGSVDGGEEVKTPTKKEGPRSLELRPMLDRLALFLGRIAPPDAAGVGTGAVVQHGLGKETIVPPEEEEVDGNGSTMPARSSSPEGATSSAQEAQEPEVVAPRPEDAAACEHHPPAVGTADETAAAATAAAEPFEFDAELAVIADDAMATLSTTGVLQDDEALARSRIVVVDLGNACWTTKHFSDDIQTRQYRCPEVILGADYDTSADMWSLGCIVFELLTGDLLFDPRAGEDYDRDEDHLAQCIELLGDVPKVVATTGKHVRKYFNKKNELRNISNLRFWPLAEVLEEKYHFEQKDAVQIADFLNPLFRFIPSKRATARDCLDAPWLQGLD</sequence>
<dbReference type="InterPro" id="IPR000719">
    <property type="entry name" value="Prot_kinase_dom"/>
</dbReference>
<feature type="compositionally biased region" description="Basic and acidic residues" evidence="9">
    <location>
        <begin position="771"/>
        <end position="783"/>
    </location>
</feature>
<organism evidence="11">
    <name type="scientific">Rhizochromulina marina</name>
    <dbReference type="NCBI Taxonomy" id="1034831"/>
    <lineage>
        <taxon>Eukaryota</taxon>
        <taxon>Sar</taxon>
        <taxon>Stramenopiles</taxon>
        <taxon>Ochrophyta</taxon>
        <taxon>Dictyochophyceae</taxon>
        <taxon>Rhizochromulinales</taxon>
        <taxon>Rhizochromulina</taxon>
    </lineage>
</organism>
<evidence type="ECO:0000256" key="5">
    <source>
        <dbReference type="ARBA" id="ARBA00022777"/>
    </source>
</evidence>
<dbReference type="SUPFAM" id="SSF56112">
    <property type="entry name" value="Protein kinase-like (PK-like)"/>
    <property type="match status" value="1"/>
</dbReference>